<accession>A0A085WW01</accession>
<protein>
    <recommendedName>
        <fullName evidence="3">LysM domain-containing protein</fullName>
    </recommendedName>
</protein>
<evidence type="ECO:0000313" key="1">
    <source>
        <dbReference type="EMBL" id="KFE71864.1"/>
    </source>
</evidence>
<sequence length="211" mass="23039">MPIHKVKQGEHLASIASAYGFENFETIWNDSQNAQLRQSRASPLMLLPDDEVWIPELPPARFTLATGKKHKLTVHTGKLQLRLRVLDLRGEPIPDAPCVLKVGHYSEELTTDGDGYVQASVDKTATSGTLEVGDLVFDLAIGGLDPLPEPTGLAGRLSNLGYPADDPRYLNPDTMEWTRFALELFQHENGLDVTGALDSGIAEQLATEHGS</sequence>
<evidence type="ECO:0008006" key="3">
    <source>
        <dbReference type="Google" id="ProtNLM"/>
    </source>
</evidence>
<comment type="caution">
    <text evidence="1">The sequence shown here is derived from an EMBL/GenBank/DDBJ whole genome shotgun (WGS) entry which is preliminary data.</text>
</comment>
<gene>
    <name evidence="1" type="ORF">DB31_0125</name>
</gene>
<dbReference type="OrthoDB" id="5512387at2"/>
<reference evidence="1 2" key="1">
    <citation type="submission" date="2014-04" db="EMBL/GenBank/DDBJ databases">
        <title>Genome assembly of Hyalangium minutum DSM 14724.</title>
        <authorList>
            <person name="Sharma G."/>
            <person name="Subramanian S."/>
        </authorList>
    </citation>
    <scope>NUCLEOTIDE SEQUENCE [LARGE SCALE GENOMIC DNA]</scope>
    <source>
        <strain evidence="1 2">DSM 14724</strain>
    </source>
</reference>
<keyword evidence="2" id="KW-1185">Reference proteome</keyword>
<dbReference type="EMBL" id="JMCB01000001">
    <property type="protein sequence ID" value="KFE71864.1"/>
    <property type="molecule type" value="Genomic_DNA"/>
</dbReference>
<dbReference type="AlphaFoldDB" id="A0A085WW01"/>
<proteinExistence type="predicted"/>
<organism evidence="1 2">
    <name type="scientific">Hyalangium minutum</name>
    <dbReference type="NCBI Taxonomy" id="394096"/>
    <lineage>
        <taxon>Bacteria</taxon>
        <taxon>Pseudomonadati</taxon>
        <taxon>Myxococcota</taxon>
        <taxon>Myxococcia</taxon>
        <taxon>Myxococcales</taxon>
        <taxon>Cystobacterineae</taxon>
        <taxon>Archangiaceae</taxon>
        <taxon>Hyalangium</taxon>
    </lineage>
</organism>
<evidence type="ECO:0000313" key="2">
    <source>
        <dbReference type="Proteomes" id="UP000028725"/>
    </source>
</evidence>
<dbReference type="Proteomes" id="UP000028725">
    <property type="component" value="Unassembled WGS sequence"/>
</dbReference>
<name>A0A085WW01_9BACT</name>
<dbReference type="STRING" id="394096.DB31_0125"/>
<dbReference type="InterPro" id="IPR036365">
    <property type="entry name" value="PGBD-like_sf"/>
</dbReference>
<dbReference type="SUPFAM" id="SSF47090">
    <property type="entry name" value="PGBD-like"/>
    <property type="match status" value="1"/>
</dbReference>
<dbReference type="RefSeq" id="WP_044180621.1">
    <property type="nucleotide sequence ID" value="NZ_JMCB01000001.1"/>
</dbReference>